<dbReference type="CDD" id="cd02231">
    <property type="entry name" value="cupin_BLL6423-like"/>
    <property type="match status" value="1"/>
</dbReference>
<dbReference type="OrthoDB" id="5840532at2759"/>
<dbReference type="Gene3D" id="2.60.120.10">
    <property type="entry name" value="Jelly Rolls"/>
    <property type="match status" value="1"/>
</dbReference>
<dbReference type="InterPro" id="IPR011051">
    <property type="entry name" value="RmlC_Cupin_sf"/>
</dbReference>
<dbReference type="EMBL" id="PDLN01000004">
    <property type="protein sequence ID" value="RDW87386.1"/>
    <property type="molecule type" value="Genomic_DNA"/>
</dbReference>
<dbReference type="PANTHER" id="PTHR36156">
    <property type="entry name" value="SLR2101 PROTEIN"/>
    <property type="match status" value="1"/>
</dbReference>
<dbReference type="SUPFAM" id="SSF51182">
    <property type="entry name" value="RmlC-like cupins"/>
    <property type="match status" value="1"/>
</dbReference>
<dbReference type="InterPro" id="IPR047142">
    <property type="entry name" value="OryJ/VirC-like"/>
</dbReference>
<accession>A0A3D8SM84</accession>
<evidence type="ECO:0000256" key="1">
    <source>
        <dbReference type="SAM" id="MobiDB-lite"/>
    </source>
</evidence>
<comment type="caution">
    <text evidence="2">The sequence shown here is derived from an EMBL/GenBank/DDBJ whole genome shotgun (WGS) entry which is preliminary data.</text>
</comment>
<dbReference type="AlphaFoldDB" id="A0A3D8SM84"/>
<sequence length="171" mass="18096">MPTSLPQLNVHITTDSAGTSKFTSPAPVIPPSAPPNPVFQGSYVYCTPPPLSLKNDADLVYYHTAMSKAPLPSFPAAGGSVCTVLDFPPSPEGKGGMLHRTKTLDYIFILEGELELSLDSGEKRVCRKGDIVVQRSAMHAWRNVSATEGARMATVVLGAEEAVEGGVEVGK</sequence>
<dbReference type="Proteomes" id="UP000256328">
    <property type="component" value="Unassembled WGS sequence"/>
</dbReference>
<name>A0A3D8SM84_9HELO</name>
<dbReference type="InterPro" id="IPR014710">
    <property type="entry name" value="RmlC-like_jellyroll"/>
</dbReference>
<organism evidence="2 3">
    <name type="scientific">Coleophoma crateriformis</name>
    <dbReference type="NCBI Taxonomy" id="565419"/>
    <lineage>
        <taxon>Eukaryota</taxon>
        <taxon>Fungi</taxon>
        <taxon>Dikarya</taxon>
        <taxon>Ascomycota</taxon>
        <taxon>Pezizomycotina</taxon>
        <taxon>Leotiomycetes</taxon>
        <taxon>Helotiales</taxon>
        <taxon>Dermateaceae</taxon>
        <taxon>Coleophoma</taxon>
    </lineage>
</organism>
<keyword evidence="3" id="KW-1185">Reference proteome</keyword>
<evidence type="ECO:0000313" key="3">
    <source>
        <dbReference type="Proteomes" id="UP000256328"/>
    </source>
</evidence>
<gene>
    <name evidence="2" type="ORF">BP5796_03080</name>
</gene>
<evidence type="ECO:0000313" key="2">
    <source>
        <dbReference type="EMBL" id="RDW87386.1"/>
    </source>
</evidence>
<feature type="region of interest" description="Disordered" evidence="1">
    <location>
        <begin position="1"/>
        <end position="27"/>
    </location>
</feature>
<feature type="compositionally biased region" description="Polar residues" evidence="1">
    <location>
        <begin position="1"/>
        <end position="23"/>
    </location>
</feature>
<evidence type="ECO:0008006" key="4">
    <source>
        <dbReference type="Google" id="ProtNLM"/>
    </source>
</evidence>
<protein>
    <recommendedName>
        <fullName evidence="4">Cupin 2 conserved barrel domain-containing protein</fullName>
    </recommendedName>
</protein>
<reference evidence="2 3" key="1">
    <citation type="journal article" date="2018" name="IMA Fungus">
        <title>IMA Genome-F 9: Draft genome sequence of Annulohypoxylon stygium, Aspergillus mulundensis, Berkeleyomyces basicola (syn. Thielaviopsis basicola), Ceratocystis smalleyi, two Cercospora beticola strains, Coleophoma cylindrospora, Fusarium fracticaudum, Phialophora cf. hyalina, and Morchella septimelata.</title>
        <authorList>
            <person name="Wingfield B.D."/>
            <person name="Bills G.F."/>
            <person name="Dong Y."/>
            <person name="Huang W."/>
            <person name="Nel W.J."/>
            <person name="Swalarsk-Parry B.S."/>
            <person name="Vaghefi N."/>
            <person name="Wilken P.M."/>
            <person name="An Z."/>
            <person name="de Beer Z.W."/>
            <person name="De Vos L."/>
            <person name="Chen L."/>
            <person name="Duong T.A."/>
            <person name="Gao Y."/>
            <person name="Hammerbacher A."/>
            <person name="Kikkert J.R."/>
            <person name="Li Y."/>
            <person name="Li H."/>
            <person name="Li K."/>
            <person name="Li Q."/>
            <person name="Liu X."/>
            <person name="Ma X."/>
            <person name="Naidoo K."/>
            <person name="Pethybridge S.J."/>
            <person name="Sun J."/>
            <person name="Steenkamp E.T."/>
            <person name="van der Nest M.A."/>
            <person name="van Wyk S."/>
            <person name="Wingfield M.J."/>
            <person name="Xiong C."/>
            <person name="Yue Q."/>
            <person name="Zhang X."/>
        </authorList>
    </citation>
    <scope>NUCLEOTIDE SEQUENCE [LARGE SCALE GENOMIC DNA]</scope>
    <source>
        <strain evidence="2 3">BP5796</strain>
    </source>
</reference>
<proteinExistence type="predicted"/>
<dbReference type="PANTHER" id="PTHR36156:SF2">
    <property type="entry name" value="CUPIN TYPE-2 DOMAIN-CONTAINING PROTEIN"/>
    <property type="match status" value="1"/>
</dbReference>